<keyword evidence="3" id="KW-0547">Nucleotide-binding</keyword>
<dbReference type="EMBL" id="AP035882">
    <property type="protein sequence ID" value="BFP50042.1"/>
    <property type="molecule type" value="Genomic_DNA"/>
</dbReference>
<dbReference type="InterPro" id="IPR003594">
    <property type="entry name" value="HATPase_dom"/>
</dbReference>
<dbReference type="CDD" id="cd16936">
    <property type="entry name" value="HATPase_RsbW-like"/>
    <property type="match status" value="1"/>
</dbReference>
<evidence type="ECO:0000256" key="1">
    <source>
        <dbReference type="ARBA" id="ARBA00022527"/>
    </source>
</evidence>
<gene>
    <name evidence="3" type="ORF">KCMC57_64100</name>
</gene>
<dbReference type="RefSeq" id="WP_407992432.1">
    <property type="nucleotide sequence ID" value="NZ_AP035882.1"/>
</dbReference>
<protein>
    <submittedName>
        <fullName evidence="3">ATP-binding protein</fullName>
    </submittedName>
</protein>
<name>A0AB33K5J5_9ACTN</name>
<evidence type="ECO:0000259" key="2">
    <source>
        <dbReference type="Pfam" id="PF13581"/>
    </source>
</evidence>
<organism evidence="3">
    <name type="scientific">Kitasatospora sp. CMC57</name>
    <dbReference type="NCBI Taxonomy" id="3231513"/>
    <lineage>
        <taxon>Bacteria</taxon>
        <taxon>Bacillati</taxon>
        <taxon>Actinomycetota</taxon>
        <taxon>Actinomycetes</taxon>
        <taxon>Kitasatosporales</taxon>
        <taxon>Streptomycetaceae</taxon>
        <taxon>Kitasatospora</taxon>
    </lineage>
</organism>
<feature type="domain" description="Histidine kinase/HSP90-like ATPase" evidence="2">
    <location>
        <begin position="20"/>
        <end position="123"/>
    </location>
</feature>
<dbReference type="Gene3D" id="3.30.565.10">
    <property type="entry name" value="Histidine kinase-like ATPase, C-terminal domain"/>
    <property type="match status" value="1"/>
</dbReference>
<dbReference type="GO" id="GO:0005524">
    <property type="term" value="F:ATP binding"/>
    <property type="evidence" value="ECO:0007669"/>
    <property type="project" value="UniProtKB-KW"/>
</dbReference>
<evidence type="ECO:0000313" key="3">
    <source>
        <dbReference type="EMBL" id="BFP50042.1"/>
    </source>
</evidence>
<geneLocation type="plasmid" evidence="3">
    <name>pCMC57_01</name>
</geneLocation>
<dbReference type="KEGG" id="kic:KCMC57_64100"/>
<sequence>MDHSDRGAHLELASGPEAPRQGREFTRLWLALHHPKPPPATIDDIILVTSELVTNAVRHGGERITLRLHQQEAGCRVEVHDSGTNTLGPTPGCCTDDAENGRGLAIVSELSILGQSRNGGGTTAWADLTW</sequence>
<keyword evidence="3" id="KW-0067">ATP-binding</keyword>
<dbReference type="GO" id="GO:0004674">
    <property type="term" value="F:protein serine/threonine kinase activity"/>
    <property type="evidence" value="ECO:0007669"/>
    <property type="project" value="UniProtKB-KW"/>
</dbReference>
<dbReference type="InterPro" id="IPR036890">
    <property type="entry name" value="HATPase_C_sf"/>
</dbReference>
<dbReference type="Pfam" id="PF13581">
    <property type="entry name" value="HATPase_c_2"/>
    <property type="match status" value="1"/>
</dbReference>
<dbReference type="AlphaFoldDB" id="A0AB33K5J5"/>
<dbReference type="SUPFAM" id="SSF55874">
    <property type="entry name" value="ATPase domain of HSP90 chaperone/DNA topoisomerase II/histidine kinase"/>
    <property type="match status" value="1"/>
</dbReference>
<keyword evidence="3" id="KW-0614">Plasmid</keyword>
<dbReference type="InterPro" id="IPR050267">
    <property type="entry name" value="Anti-sigma-factor_SerPK"/>
</dbReference>
<reference evidence="3" key="1">
    <citation type="submission" date="2024-07" db="EMBL/GenBank/DDBJ databases">
        <title>Complete genome sequences of cellulolytic bacteria, Kitasatospora sp. CMC57 and Streptomyces sp. CMC78, isolated from Japanese agricultural soil.</title>
        <authorList>
            <person name="Hashimoto T."/>
            <person name="Ito M."/>
            <person name="Iwamoto M."/>
            <person name="Fukahori D."/>
            <person name="Shoda T."/>
            <person name="Sakoda M."/>
            <person name="Morohoshi T."/>
            <person name="Mitsuboshi M."/>
            <person name="Nishizawa T."/>
        </authorList>
    </citation>
    <scope>NUCLEOTIDE SEQUENCE</scope>
    <source>
        <strain evidence="3">CMC57</strain>
        <plasmid evidence="3">pCMC57_01</plasmid>
    </source>
</reference>
<accession>A0AB33K5J5</accession>
<dbReference type="PANTHER" id="PTHR35526">
    <property type="entry name" value="ANTI-SIGMA-F FACTOR RSBW-RELATED"/>
    <property type="match status" value="1"/>
</dbReference>
<keyword evidence="1" id="KW-0808">Transferase</keyword>
<keyword evidence="1" id="KW-0418">Kinase</keyword>
<keyword evidence="1" id="KW-0723">Serine/threonine-protein kinase</keyword>
<proteinExistence type="predicted"/>
<dbReference type="PANTHER" id="PTHR35526:SF3">
    <property type="entry name" value="ANTI-SIGMA-F FACTOR RSBW"/>
    <property type="match status" value="1"/>
</dbReference>